<name>A0A8T3C2T2_DENNO</name>
<dbReference type="OrthoDB" id="675401at2759"/>
<dbReference type="PANTHER" id="PTHR33116">
    <property type="entry name" value="REVERSE TRANSCRIPTASE ZINC-BINDING DOMAIN-CONTAINING PROTEIN-RELATED-RELATED"/>
    <property type="match status" value="1"/>
</dbReference>
<proteinExistence type="predicted"/>
<dbReference type="Proteomes" id="UP000829196">
    <property type="component" value="Unassembled WGS sequence"/>
</dbReference>
<organism evidence="1 2">
    <name type="scientific">Dendrobium nobile</name>
    <name type="common">Orchid</name>
    <dbReference type="NCBI Taxonomy" id="94219"/>
    <lineage>
        <taxon>Eukaryota</taxon>
        <taxon>Viridiplantae</taxon>
        <taxon>Streptophyta</taxon>
        <taxon>Embryophyta</taxon>
        <taxon>Tracheophyta</taxon>
        <taxon>Spermatophyta</taxon>
        <taxon>Magnoliopsida</taxon>
        <taxon>Liliopsida</taxon>
        <taxon>Asparagales</taxon>
        <taxon>Orchidaceae</taxon>
        <taxon>Epidendroideae</taxon>
        <taxon>Malaxideae</taxon>
        <taxon>Dendrobiinae</taxon>
        <taxon>Dendrobium</taxon>
    </lineage>
</organism>
<dbReference type="SMR" id="A0A8T3C2T2"/>
<reference evidence="1" key="1">
    <citation type="journal article" date="2022" name="Front. Genet.">
        <title>Chromosome-Scale Assembly of the Dendrobium nobile Genome Provides Insights Into the Molecular Mechanism of the Biosynthesis of the Medicinal Active Ingredient of Dendrobium.</title>
        <authorList>
            <person name="Xu Q."/>
            <person name="Niu S.-C."/>
            <person name="Li K.-L."/>
            <person name="Zheng P.-J."/>
            <person name="Zhang X.-J."/>
            <person name="Jia Y."/>
            <person name="Liu Y."/>
            <person name="Niu Y.-X."/>
            <person name="Yu L.-H."/>
            <person name="Chen D.-F."/>
            <person name="Zhang G.-Q."/>
        </authorList>
    </citation>
    <scope>NUCLEOTIDE SEQUENCE</scope>
    <source>
        <tissue evidence="1">Leaf</tissue>
    </source>
</reference>
<protein>
    <submittedName>
        <fullName evidence="1">Uncharacterized protein</fullName>
    </submittedName>
</protein>
<keyword evidence="2" id="KW-1185">Reference proteome</keyword>
<comment type="caution">
    <text evidence="1">The sequence shown here is derived from an EMBL/GenBank/DDBJ whole genome shotgun (WGS) entry which is preliminary data.</text>
</comment>
<dbReference type="PANTHER" id="PTHR33116:SF86">
    <property type="entry name" value="REVERSE TRANSCRIPTASE DOMAIN-CONTAINING PROTEIN"/>
    <property type="match status" value="1"/>
</dbReference>
<accession>A0A8T3C2T2</accession>
<sequence>MVLFGKSVSAGRKKKMTDLLGFRVVKEISYLGVKIYSGRMVDSDFQLLINHSLDRLNTWDIRSLSLAGRITLIKSIFSSIPSLIMSHSSVPRAIFVEFDQLCKKFLGHKYQGRQGLHFVA</sequence>
<evidence type="ECO:0000313" key="1">
    <source>
        <dbReference type="EMBL" id="KAI0524630.1"/>
    </source>
</evidence>
<gene>
    <name evidence="1" type="ORF">KFK09_004007</name>
</gene>
<evidence type="ECO:0000313" key="2">
    <source>
        <dbReference type="Proteomes" id="UP000829196"/>
    </source>
</evidence>
<dbReference type="AlphaFoldDB" id="A0A8T3C2T2"/>
<dbReference type="EMBL" id="JAGYWB010000004">
    <property type="protein sequence ID" value="KAI0524630.1"/>
    <property type="molecule type" value="Genomic_DNA"/>
</dbReference>